<feature type="region of interest" description="Disordered" evidence="2">
    <location>
        <begin position="144"/>
        <end position="168"/>
    </location>
</feature>
<name>A0A392MZA7_9FABA</name>
<feature type="domain" description="CCHC-type" evidence="3">
    <location>
        <begin position="177"/>
        <end position="192"/>
    </location>
</feature>
<dbReference type="SMART" id="SM00343">
    <property type="entry name" value="ZnF_C2HC"/>
    <property type="match status" value="1"/>
</dbReference>
<accession>A0A392MZA7</accession>
<dbReference type="SUPFAM" id="SSF57756">
    <property type="entry name" value="Retrovirus zinc finger-like domains"/>
    <property type="match status" value="1"/>
</dbReference>
<dbReference type="AlphaFoldDB" id="A0A392MZA7"/>
<dbReference type="PANTHER" id="PTHR35317:SF27">
    <property type="entry name" value="RETROVIRUS-RELATED POL POLYPROTEIN FROM TRANSPOSON TNT 1-94"/>
    <property type="match status" value="1"/>
</dbReference>
<sequence length="201" mass="22896">MAESSNFMQPSIPRFDGHYDHWSMLMENLLRSKEYWNLIENGVITAPAGATQEQQKAANESRLKDLKVLRKEFEILNMKIGESIEDYFSRTLTIANKMKMHGETLSQESNDVTTMTVDELQSSMLVHEQRMKGQREEEQVLKMTNGGRGGKGRGGRDGGRGRGRGGRGKFNKENVECYKCHKLGHMQSECPSWEEDNANYA</sequence>
<comment type="caution">
    <text evidence="4">The sequence shown here is derived from an EMBL/GenBank/DDBJ whole genome shotgun (WGS) entry which is preliminary data.</text>
</comment>
<dbReference type="Gene3D" id="4.10.60.10">
    <property type="entry name" value="Zinc finger, CCHC-type"/>
    <property type="match status" value="1"/>
</dbReference>
<dbReference type="InterPro" id="IPR036875">
    <property type="entry name" value="Znf_CCHC_sf"/>
</dbReference>
<keyword evidence="1" id="KW-0862">Zinc</keyword>
<dbReference type="GO" id="GO:0008270">
    <property type="term" value="F:zinc ion binding"/>
    <property type="evidence" value="ECO:0007669"/>
    <property type="project" value="UniProtKB-KW"/>
</dbReference>
<dbReference type="PANTHER" id="PTHR35317">
    <property type="entry name" value="OS04G0629600 PROTEIN"/>
    <property type="match status" value="1"/>
</dbReference>
<dbReference type="EMBL" id="LXQA010020725">
    <property type="protein sequence ID" value="MCH91584.1"/>
    <property type="molecule type" value="Genomic_DNA"/>
</dbReference>
<dbReference type="GO" id="GO:0003676">
    <property type="term" value="F:nucleic acid binding"/>
    <property type="evidence" value="ECO:0007669"/>
    <property type="project" value="InterPro"/>
</dbReference>
<organism evidence="4 5">
    <name type="scientific">Trifolium medium</name>
    <dbReference type="NCBI Taxonomy" id="97028"/>
    <lineage>
        <taxon>Eukaryota</taxon>
        <taxon>Viridiplantae</taxon>
        <taxon>Streptophyta</taxon>
        <taxon>Embryophyta</taxon>
        <taxon>Tracheophyta</taxon>
        <taxon>Spermatophyta</taxon>
        <taxon>Magnoliopsida</taxon>
        <taxon>eudicotyledons</taxon>
        <taxon>Gunneridae</taxon>
        <taxon>Pentapetalae</taxon>
        <taxon>rosids</taxon>
        <taxon>fabids</taxon>
        <taxon>Fabales</taxon>
        <taxon>Fabaceae</taxon>
        <taxon>Papilionoideae</taxon>
        <taxon>50 kb inversion clade</taxon>
        <taxon>NPAAA clade</taxon>
        <taxon>Hologalegina</taxon>
        <taxon>IRL clade</taxon>
        <taxon>Trifolieae</taxon>
        <taxon>Trifolium</taxon>
    </lineage>
</organism>
<evidence type="ECO:0000313" key="4">
    <source>
        <dbReference type="EMBL" id="MCH91584.1"/>
    </source>
</evidence>
<keyword evidence="5" id="KW-1185">Reference proteome</keyword>
<evidence type="ECO:0000256" key="1">
    <source>
        <dbReference type="PROSITE-ProRule" id="PRU00047"/>
    </source>
</evidence>
<evidence type="ECO:0000256" key="2">
    <source>
        <dbReference type="SAM" id="MobiDB-lite"/>
    </source>
</evidence>
<proteinExistence type="predicted"/>
<reference evidence="4 5" key="1">
    <citation type="journal article" date="2018" name="Front. Plant Sci.">
        <title>Red Clover (Trifolium pratense) and Zigzag Clover (T. medium) - A Picture of Genomic Similarities and Differences.</title>
        <authorList>
            <person name="Dluhosova J."/>
            <person name="Istvanek J."/>
            <person name="Nedelnik J."/>
            <person name="Repkova J."/>
        </authorList>
    </citation>
    <scope>NUCLEOTIDE SEQUENCE [LARGE SCALE GENOMIC DNA]</scope>
    <source>
        <strain evidence="5">cv. 10/8</strain>
        <tissue evidence="4">Leaf</tissue>
    </source>
</reference>
<keyword evidence="1" id="KW-0479">Metal-binding</keyword>
<dbReference type="InterPro" id="IPR001878">
    <property type="entry name" value="Znf_CCHC"/>
</dbReference>
<evidence type="ECO:0000259" key="3">
    <source>
        <dbReference type="PROSITE" id="PS50158"/>
    </source>
</evidence>
<dbReference type="Pfam" id="PF00098">
    <property type="entry name" value="zf-CCHC"/>
    <property type="match status" value="1"/>
</dbReference>
<evidence type="ECO:0000313" key="5">
    <source>
        <dbReference type="Proteomes" id="UP000265520"/>
    </source>
</evidence>
<protein>
    <submittedName>
        <fullName evidence="4">Retrovirus-related Pol polyprotein from transposon TNT 1-94</fullName>
    </submittedName>
</protein>
<dbReference type="PROSITE" id="PS50158">
    <property type="entry name" value="ZF_CCHC"/>
    <property type="match status" value="1"/>
</dbReference>
<dbReference type="Proteomes" id="UP000265520">
    <property type="component" value="Unassembled WGS sequence"/>
</dbReference>
<keyword evidence="1" id="KW-0863">Zinc-finger</keyword>